<dbReference type="EMBL" id="CACRXK020001573">
    <property type="protein sequence ID" value="CAB3989941.1"/>
    <property type="molecule type" value="Genomic_DNA"/>
</dbReference>
<evidence type="ECO:0000256" key="2">
    <source>
        <dbReference type="SAM" id="Phobius"/>
    </source>
</evidence>
<comment type="caution">
    <text evidence="3">The sequence shown here is derived from an EMBL/GenBank/DDBJ whole genome shotgun (WGS) entry which is preliminary data.</text>
</comment>
<feature type="compositionally biased region" description="Polar residues" evidence="1">
    <location>
        <begin position="1"/>
        <end position="10"/>
    </location>
</feature>
<protein>
    <submittedName>
        <fullName evidence="3">Uncharacterized protein</fullName>
    </submittedName>
</protein>
<reference evidence="3" key="1">
    <citation type="submission" date="2020-04" db="EMBL/GenBank/DDBJ databases">
        <authorList>
            <person name="Alioto T."/>
            <person name="Alioto T."/>
            <person name="Gomez Garrido J."/>
        </authorList>
    </citation>
    <scope>NUCLEOTIDE SEQUENCE</scope>
    <source>
        <strain evidence="3">A484AB</strain>
    </source>
</reference>
<keyword evidence="2" id="KW-0812">Transmembrane</keyword>
<feature type="region of interest" description="Disordered" evidence="1">
    <location>
        <begin position="91"/>
        <end position="121"/>
    </location>
</feature>
<sequence>MTEPSVSTPLVTKPSEQPKVKDPCRVTAGKRLAAISQQAKANKKAKREEAEREVSIESDDETSTFSLKKLGLISTIIVGFGTLYFMWRSQKKEEEEEPIEEKEEVPTKQNPAKVHFDGPFD</sequence>
<evidence type="ECO:0000313" key="4">
    <source>
        <dbReference type="Proteomes" id="UP001152795"/>
    </source>
</evidence>
<keyword evidence="2" id="KW-0472">Membrane</keyword>
<feature type="transmembrane region" description="Helical" evidence="2">
    <location>
        <begin position="70"/>
        <end position="87"/>
    </location>
</feature>
<proteinExistence type="predicted"/>
<gene>
    <name evidence="3" type="ORF">PACLA_8A029221</name>
</gene>
<evidence type="ECO:0000313" key="3">
    <source>
        <dbReference type="EMBL" id="CAB3989941.1"/>
    </source>
</evidence>
<feature type="compositionally biased region" description="Basic and acidic residues" evidence="1">
    <location>
        <begin position="46"/>
        <end position="55"/>
    </location>
</feature>
<accession>A0A7D9HVM7</accession>
<organism evidence="3 4">
    <name type="scientific">Paramuricea clavata</name>
    <name type="common">Red gorgonian</name>
    <name type="synonym">Violescent sea-whip</name>
    <dbReference type="NCBI Taxonomy" id="317549"/>
    <lineage>
        <taxon>Eukaryota</taxon>
        <taxon>Metazoa</taxon>
        <taxon>Cnidaria</taxon>
        <taxon>Anthozoa</taxon>
        <taxon>Octocorallia</taxon>
        <taxon>Malacalcyonacea</taxon>
        <taxon>Plexauridae</taxon>
        <taxon>Paramuricea</taxon>
    </lineage>
</organism>
<evidence type="ECO:0000256" key="1">
    <source>
        <dbReference type="SAM" id="MobiDB-lite"/>
    </source>
</evidence>
<dbReference type="Proteomes" id="UP001152795">
    <property type="component" value="Unassembled WGS sequence"/>
</dbReference>
<feature type="region of interest" description="Disordered" evidence="1">
    <location>
        <begin position="1"/>
        <end position="22"/>
    </location>
</feature>
<keyword evidence="2" id="KW-1133">Transmembrane helix</keyword>
<feature type="compositionally biased region" description="Acidic residues" evidence="1">
    <location>
        <begin position="94"/>
        <end position="103"/>
    </location>
</feature>
<keyword evidence="4" id="KW-1185">Reference proteome</keyword>
<dbReference type="AlphaFoldDB" id="A0A7D9HVM7"/>
<name>A0A7D9HVM7_PARCT</name>
<feature type="region of interest" description="Disordered" evidence="1">
    <location>
        <begin position="39"/>
        <end position="60"/>
    </location>
</feature>